<keyword evidence="3" id="KW-0645">Protease</keyword>
<dbReference type="Gene3D" id="3.40.630.10">
    <property type="entry name" value="Zn peptidases"/>
    <property type="match status" value="1"/>
</dbReference>
<evidence type="ECO:0000256" key="1">
    <source>
        <dbReference type="ARBA" id="ARBA00006272"/>
    </source>
</evidence>
<protein>
    <submittedName>
        <fullName evidence="7">M42 family metallopeptidase</fullName>
    </submittedName>
</protein>
<accession>A0ABT3G3H7</accession>
<dbReference type="PIRSF" id="PIRSF001123">
    <property type="entry name" value="PepA_GA"/>
    <property type="match status" value="1"/>
</dbReference>
<dbReference type="Gene3D" id="2.40.30.40">
    <property type="entry name" value="Peptidase M42, domain 2"/>
    <property type="match status" value="1"/>
</dbReference>
<gene>
    <name evidence="7" type="ORF">OJ996_12490</name>
</gene>
<evidence type="ECO:0000256" key="2">
    <source>
        <dbReference type="ARBA" id="ARBA00022438"/>
    </source>
</evidence>
<dbReference type="CDD" id="cd05656">
    <property type="entry name" value="M42_Frv"/>
    <property type="match status" value="1"/>
</dbReference>
<evidence type="ECO:0000256" key="5">
    <source>
        <dbReference type="ARBA" id="ARBA00022801"/>
    </source>
</evidence>
<keyword evidence="8" id="KW-1185">Reference proteome</keyword>
<dbReference type="InterPro" id="IPR023367">
    <property type="entry name" value="Peptidase_M42_dom2"/>
</dbReference>
<dbReference type="InterPro" id="IPR008007">
    <property type="entry name" value="Peptidase_M42"/>
</dbReference>
<keyword evidence="5" id="KW-0378">Hydrolase</keyword>
<dbReference type="EMBL" id="JAPDDR010000006">
    <property type="protein sequence ID" value="MCW1914398.1"/>
    <property type="molecule type" value="Genomic_DNA"/>
</dbReference>
<dbReference type="PANTHER" id="PTHR32481:SF0">
    <property type="entry name" value="AMINOPEPTIDASE YPDE-RELATED"/>
    <property type="match status" value="1"/>
</dbReference>
<keyword evidence="4" id="KW-0479">Metal-binding</keyword>
<name>A0ABT3G3H7_9BACT</name>
<proteinExistence type="inferred from homology"/>
<evidence type="ECO:0000313" key="8">
    <source>
        <dbReference type="Proteomes" id="UP001165653"/>
    </source>
</evidence>
<keyword evidence="2" id="KW-0031">Aminopeptidase</keyword>
<dbReference type="SUPFAM" id="SSF53187">
    <property type="entry name" value="Zn-dependent exopeptidases"/>
    <property type="match status" value="1"/>
</dbReference>
<evidence type="ECO:0000256" key="4">
    <source>
        <dbReference type="ARBA" id="ARBA00022723"/>
    </source>
</evidence>
<reference evidence="7" key="1">
    <citation type="submission" date="2022-10" db="EMBL/GenBank/DDBJ databases">
        <title>Luteolibacter sp. GHJ8, whole genome shotgun sequencing project.</title>
        <authorList>
            <person name="Zhao G."/>
            <person name="Shen L."/>
        </authorList>
    </citation>
    <scope>NUCLEOTIDE SEQUENCE</scope>
    <source>
        <strain evidence="7">GHJ8</strain>
    </source>
</reference>
<dbReference type="InterPro" id="IPR051464">
    <property type="entry name" value="Peptidase_M42_aminopept"/>
</dbReference>
<sequence length="402" mass="43273">MAGHSQVPSSGLSWNGHERKVTACLRARTFGIAPPPGVDSVTGVKEKAISLLQELTEAHSVPGHEDEVRAIFVDELEECGTLSADRSGCVFCELEGEGPRVIIAGHMDEVGFLVQNITPDGFIQFLAVGGWWEHSLLSQRVEIRTRSGEKITGVVASKPPHFLPEAQRRQVMTIDQMFIDVGATSRLEVEQEFGISLGDPIAPLSPFTPMQREDWYMAKAFDNRVGMAGTIQAGKQLAGTLHSNKIILAGTVQEEVGLRGAKTAANFAKPDVAIILEGPPADDTPGFSRAESQGRLGGGVQIRLFDPSAIMNPRLADLAIRTAKEEGIPHQVTVRRSGGTDAGSFHLAGEGIPSVVLGVPARYIHSHNSIIDLNDYLHMVSLAVALARRLDDSTVKGLTRFL</sequence>
<evidence type="ECO:0000256" key="6">
    <source>
        <dbReference type="PIRNR" id="PIRNR001123"/>
    </source>
</evidence>
<organism evidence="7 8">
    <name type="scientific">Luteolibacter rhizosphaerae</name>
    <dbReference type="NCBI Taxonomy" id="2989719"/>
    <lineage>
        <taxon>Bacteria</taxon>
        <taxon>Pseudomonadati</taxon>
        <taxon>Verrucomicrobiota</taxon>
        <taxon>Verrucomicrobiia</taxon>
        <taxon>Verrucomicrobiales</taxon>
        <taxon>Verrucomicrobiaceae</taxon>
        <taxon>Luteolibacter</taxon>
    </lineage>
</organism>
<dbReference type="Proteomes" id="UP001165653">
    <property type="component" value="Unassembled WGS sequence"/>
</dbReference>
<dbReference type="PANTHER" id="PTHR32481">
    <property type="entry name" value="AMINOPEPTIDASE"/>
    <property type="match status" value="1"/>
</dbReference>
<evidence type="ECO:0000256" key="3">
    <source>
        <dbReference type="ARBA" id="ARBA00022670"/>
    </source>
</evidence>
<evidence type="ECO:0000313" key="7">
    <source>
        <dbReference type="EMBL" id="MCW1914398.1"/>
    </source>
</evidence>
<dbReference type="SUPFAM" id="SSF101821">
    <property type="entry name" value="Aminopeptidase/glucanase lid domain"/>
    <property type="match status" value="1"/>
</dbReference>
<comment type="caution">
    <text evidence="7">The sequence shown here is derived from an EMBL/GenBank/DDBJ whole genome shotgun (WGS) entry which is preliminary data.</text>
</comment>
<dbReference type="Pfam" id="PF05343">
    <property type="entry name" value="Peptidase_M42"/>
    <property type="match status" value="1"/>
</dbReference>
<comment type="similarity">
    <text evidence="1 6">Belongs to the peptidase M42 family.</text>
</comment>